<feature type="compositionally biased region" description="Polar residues" evidence="7">
    <location>
        <begin position="257"/>
        <end position="269"/>
    </location>
</feature>
<dbReference type="PRINTS" id="PR00704">
    <property type="entry name" value="CALPAIN"/>
</dbReference>
<comment type="similarity">
    <text evidence="1">Belongs to the peptidase C2 family.</text>
</comment>
<feature type="compositionally biased region" description="Low complexity" evidence="7">
    <location>
        <begin position="159"/>
        <end position="186"/>
    </location>
</feature>
<evidence type="ECO:0000313" key="9">
    <source>
        <dbReference type="Proteomes" id="UP000095280"/>
    </source>
</evidence>
<feature type="domain" description="Calpain catalytic" evidence="8">
    <location>
        <begin position="375"/>
        <end position="639"/>
    </location>
</feature>
<dbReference type="AlphaFoldDB" id="A0A1I8FI16"/>
<evidence type="ECO:0000259" key="8">
    <source>
        <dbReference type="PROSITE" id="PS50203"/>
    </source>
</evidence>
<keyword evidence="4 6" id="KW-0788">Thiol protease</keyword>
<organism evidence="9 10">
    <name type="scientific">Macrostomum lignano</name>
    <dbReference type="NCBI Taxonomy" id="282301"/>
    <lineage>
        <taxon>Eukaryota</taxon>
        <taxon>Metazoa</taxon>
        <taxon>Spiralia</taxon>
        <taxon>Lophotrochozoa</taxon>
        <taxon>Platyhelminthes</taxon>
        <taxon>Rhabditophora</taxon>
        <taxon>Macrostomorpha</taxon>
        <taxon>Macrostomida</taxon>
        <taxon>Macrostomidae</taxon>
        <taxon>Macrostomum</taxon>
    </lineage>
</organism>
<dbReference type="SMART" id="SM00720">
    <property type="entry name" value="calpain_III"/>
    <property type="match status" value="1"/>
</dbReference>
<feature type="active site" evidence="6">
    <location>
        <position position="635"/>
    </location>
</feature>
<evidence type="ECO:0000256" key="7">
    <source>
        <dbReference type="SAM" id="MobiDB-lite"/>
    </source>
</evidence>
<feature type="compositionally biased region" description="Low complexity" evidence="7">
    <location>
        <begin position="301"/>
        <end position="311"/>
    </location>
</feature>
<dbReference type="SUPFAM" id="SSF54001">
    <property type="entry name" value="Cysteine proteinases"/>
    <property type="match status" value="1"/>
</dbReference>
<dbReference type="PANTHER" id="PTHR10183:SF379">
    <property type="entry name" value="CALPAIN-5"/>
    <property type="match status" value="1"/>
</dbReference>
<evidence type="ECO:0000256" key="2">
    <source>
        <dbReference type="ARBA" id="ARBA00022670"/>
    </source>
</evidence>
<dbReference type="SMART" id="SM00230">
    <property type="entry name" value="CysPc"/>
    <property type="match status" value="1"/>
</dbReference>
<accession>A0A1I8FI16</accession>
<dbReference type="Pfam" id="PF01067">
    <property type="entry name" value="Calpain_III"/>
    <property type="match status" value="1"/>
</dbReference>
<dbReference type="InterPro" id="IPR001300">
    <property type="entry name" value="Peptidase_C2_calpain_cat"/>
</dbReference>
<evidence type="ECO:0000256" key="5">
    <source>
        <dbReference type="PIRSR" id="PIRSR622684-1"/>
    </source>
</evidence>
<dbReference type="PANTHER" id="PTHR10183">
    <property type="entry name" value="CALPAIN"/>
    <property type="match status" value="1"/>
</dbReference>
<dbReference type="InterPro" id="IPR022684">
    <property type="entry name" value="Calpain_cysteine_protease"/>
</dbReference>
<dbReference type="InterPro" id="IPR022683">
    <property type="entry name" value="Calpain_III"/>
</dbReference>
<keyword evidence="3 6" id="KW-0378">Hydrolase</keyword>
<dbReference type="InterPro" id="IPR038765">
    <property type="entry name" value="Papain-like_cys_pep_sf"/>
</dbReference>
<name>A0A1I8FI16_9PLAT</name>
<dbReference type="GO" id="GO:0004198">
    <property type="term" value="F:calcium-dependent cysteine-type endopeptidase activity"/>
    <property type="evidence" value="ECO:0007669"/>
    <property type="project" value="InterPro"/>
</dbReference>
<dbReference type="InterPro" id="IPR022682">
    <property type="entry name" value="Calpain_domain_III"/>
</dbReference>
<feature type="region of interest" description="Disordered" evidence="7">
    <location>
        <begin position="239"/>
        <end position="281"/>
    </location>
</feature>
<keyword evidence="2 6" id="KW-0645">Protease</keyword>
<feature type="active site" evidence="5 6">
    <location>
        <position position="399"/>
    </location>
</feature>
<feature type="active site" evidence="5 6">
    <location>
        <position position="594"/>
    </location>
</feature>
<dbReference type="PROSITE" id="PS50203">
    <property type="entry name" value="CALPAIN_CAT"/>
    <property type="match status" value="1"/>
</dbReference>
<reference evidence="10" key="1">
    <citation type="submission" date="2016-11" db="UniProtKB">
        <authorList>
            <consortium name="WormBaseParasite"/>
        </authorList>
    </citation>
    <scope>IDENTIFICATION</scope>
</reference>
<dbReference type="Gene3D" id="3.90.70.10">
    <property type="entry name" value="Cysteine proteinases"/>
    <property type="match status" value="1"/>
</dbReference>
<feature type="region of interest" description="Disordered" evidence="7">
    <location>
        <begin position="301"/>
        <end position="325"/>
    </location>
</feature>
<feature type="compositionally biased region" description="Basic residues" evidence="7">
    <location>
        <begin position="120"/>
        <end position="132"/>
    </location>
</feature>
<dbReference type="GO" id="GO:0006508">
    <property type="term" value="P:proteolysis"/>
    <property type="evidence" value="ECO:0007669"/>
    <property type="project" value="UniProtKB-KW"/>
</dbReference>
<dbReference type="Proteomes" id="UP000095280">
    <property type="component" value="Unplaced"/>
</dbReference>
<dbReference type="InterPro" id="IPR036213">
    <property type="entry name" value="Calpain_III_sf"/>
</dbReference>
<dbReference type="Pfam" id="PF00648">
    <property type="entry name" value="Peptidase_C2"/>
    <property type="match status" value="1"/>
</dbReference>
<evidence type="ECO:0000256" key="6">
    <source>
        <dbReference type="PROSITE-ProRule" id="PRU00239"/>
    </source>
</evidence>
<evidence type="ECO:0000256" key="4">
    <source>
        <dbReference type="ARBA" id="ARBA00022807"/>
    </source>
</evidence>
<sequence length="894" mass="96218">NEKKQRNELQQLPARAAQPIDKCQLITAAGPLEAARASSPAGGELGMSQNPHTQSAAAPAGAAGSWRARASPPPWIGSSGGCSRSRHEALANGRPLTAVHHQQQQRRPLGTGRAISAHGAARRRARGHHRRSPTPEPPAGQGGYLAPARGGRVTPQMVAAAAAAAASTASATSTNPQGLPQVTQAPQSPPPPLLPSVEAEAQPHHTVVVRSRRRNRTIAAVPTATAEAAAEAAAPAGLLNGSRQPSAAEKPPPAAANGTNGSIDSTSAQPPVKTAQPVSMSANGSVTSISYMHFLNRMPDQNLQQQQQRQQALPKTPASPRPKLLPSYAQTEASSVAATTSAPSIAAPTAAAATTAAANSTSAEEQMPLAVSPTISESPCLLIREKRSRELCHGSLGTCWVPAVAAALLIWPEYAEKAMPDLRSQEQELLDPVRFTGAFHFRLHFNDEPYRVVIDDRLPRSASSSSPSSSMLFAHSPDSGEYFAPLLEKAIAKLFGSYRALESLTLEQGLECATGGLCHSCRCQLLLIWLLTAGPAALRWRRLGVSVFERLQTELEQRSLLLLKVAPASVDAAESVTASSDPHSETKHGLVPCHAYLVTGTHCVAADPLRFQDLVQMAQQRGDPARRHRFVRVRNPAGQRRGSLARPVERGLLRDGQPNFSELIVCRVHNLSVLSMRNTWHETVFRGSWTEWLSGGCLEKGGRPLTNPQYMLDVTNPNLELDISLSQRFEATPHDLVSMGLLLVKVESNREYRAHRLDFCQVVHHTACSSAQRITLGLHLEPGRYILLPCTEIASQEAFFTLRIYSRGASCNARELVADQPLASLCFAFTAYPEVGSSRLSARGLPRSRPWRQPLLSGVFRRRRVQGSNPGPRQHSDPEWNEPLVCSTAAQTSE</sequence>
<keyword evidence="9" id="KW-1185">Reference proteome</keyword>
<proteinExistence type="inferred from homology"/>
<dbReference type="SUPFAM" id="SSF49758">
    <property type="entry name" value="Calpain large subunit, middle domain (domain III)"/>
    <property type="match status" value="1"/>
</dbReference>
<dbReference type="WBParaSite" id="maker-unitig_35747-snap-gene-0.2-mRNA-1">
    <property type="protein sequence ID" value="maker-unitig_35747-snap-gene-0.2-mRNA-1"/>
    <property type="gene ID" value="maker-unitig_35747-snap-gene-0.2"/>
</dbReference>
<evidence type="ECO:0000313" key="10">
    <source>
        <dbReference type="WBParaSite" id="maker-unitig_35747-snap-gene-0.2-mRNA-1"/>
    </source>
</evidence>
<feature type="compositionally biased region" description="Low complexity" evidence="7">
    <location>
        <begin position="55"/>
        <end position="70"/>
    </location>
</feature>
<dbReference type="Gene3D" id="2.60.120.380">
    <property type="match status" value="1"/>
</dbReference>
<evidence type="ECO:0000256" key="1">
    <source>
        <dbReference type="ARBA" id="ARBA00007623"/>
    </source>
</evidence>
<protein>
    <submittedName>
        <fullName evidence="10">Calpain catalytic domain-containing protein</fullName>
    </submittedName>
</protein>
<feature type="region of interest" description="Disordered" evidence="7">
    <location>
        <begin position="862"/>
        <end position="894"/>
    </location>
</feature>
<evidence type="ECO:0000256" key="3">
    <source>
        <dbReference type="ARBA" id="ARBA00022801"/>
    </source>
</evidence>
<feature type="region of interest" description="Disordered" evidence="7">
    <location>
        <begin position="1"/>
        <end position="214"/>
    </location>
</feature>
<dbReference type="GO" id="GO:0005737">
    <property type="term" value="C:cytoplasm"/>
    <property type="evidence" value="ECO:0007669"/>
    <property type="project" value="TreeGrafter"/>
</dbReference>